<feature type="chain" id="PRO_5047512909" description="Lipase" evidence="3">
    <location>
        <begin position="17"/>
        <end position="430"/>
    </location>
</feature>
<organism evidence="5 6">
    <name type="scientific">Vanessa tameamea</name>
    <name type="common">Kamehameha butterfly</name>
    <dbReference type="NCBI Taxonomy" id="334116"/>
    <lineage>
        <taxon>Eukaryota</taxon>
        <taxon>Metazoa</taxon>
        <taxon>Ecdysozoa</taxon>
        <taxon>Arthropoda</taxon>
        <taxon>Hexapoda</taxon>
        <taxon>Insecta</taxon>
        <taxon>Pterygota</taxon>
        <taxon>Neoptera</taxon>
        <taxon>Endopterygota</taxon>
        <taxon>Lepidoptera</taxon>
        <taxon>Glossata</taxon>
        <taxon>Ditrysia</taxon>
        <taxon>Papilionoidea</taxon>
        <taxon>Nymphalidae</taxon>
        <taxon>Nymphalinae</taxon>
        <taxon>Vanessa</taxon>
    </lineage>
</organism>
<evidence type="ECO:0000256" key="1">
    <source>
        <dbReference type="ARBA" id="ARBA00010701"/>
    </source>
</evidence>
<dbReference type="RefSeq" id="XP_064076668.1">
    <property type="nucleotide sequence ID" value="XM_064220598.1"/>
</dbReference>
<evidence type="ECO:0000259" key="4">
    <source>
        <dbReference type="Pfam" id="PF04083"/>
    </source>
</evidence>
<dbReference type="Gene3D" id="3.40.50.1820">
    <property type="entry name" value="alpha/beta hydrolase"/>
    <property type="match status" value="1"/>
</dbReference>
<dbReference type="InterPro" id="IPR006693">
    <property type="entry name" value="AB_hydrolase_lipase"/>
</dbReference>
<reference evidence="6" key="1">
    <citation type="submission" date="2025-08" db="UniProtKB">
        <authorList>
            <consortium name="RefSeq"/>
        </authorList>
    </citation>
    <scope>IDENTIFICATION</scope>
    <source>
        <tissue evidence="6">Whole body</tissue>
    </source>
</reference>
<evidence type="ECO:0000256" key="3">
    <source>
        <dbReference type="SAM" id="SignalP"/>
    </source>
</evidence>
<dbReference type="PIRSF" id="PIRSF000862">
    <property type="entry name" value="Steryl_ester_lip"/>
    <property type="match status" value="1"/>
</dbReference>
<dbReference type="InterPro" id="IPR029058">
    <property type="entry name" value="AB_hydrolase_fold"/>
</dbReference>
<dbReference type="Proteomes" id="UP001652626">
    <property type="component" value="Chromosome 4"/>
</dbReference>
<proteinExistence type="inferred from homology"/>
<comment type="similarity">
    <text evidence="1 2">Belongs to the AB hydrolase superfamily. Lipase family.</text>
</comment>
<dbReference type="Pfam" id="PF04083">
    <property type="entry name" value="Abhydro_lipase"/>
    <property type="match status" value="1"/>
</dbReference>
<evidence type="ECO:0000256" key="2">
    <source>
        <dbReference type="PIRNR" id="PIRNR000862"/>
    </source>
</evidence>
<keyword evidence="2" id="KW-0442">Lipid degradation</keyword>
<evidence type="ECO:0000313" key="6">
    <source>
        <dbReference type="RefSeq" id="XP_064076668.1"/>
    </source>
</evidence>
<keyword evidence="5" id="KW-1185">Reference proteome</keyword>
<name>A0ABM4AZF3_VANTA</name>
<feature type="signal peptide" evidence="3">
    <location>
        <begin position="1"/>
        <end position="16"/>
    </location>
</feature>
<feature type="domain" description="Partial AB-hydrolase lipase" evidence="4">
    <location>
        <begin position="52"/>
        <end position="109"/>
    </location>
</feature>
<dbReference type="GeneID" id="113402625"/>
<dbReference type="PANTHER" id="PTHR11005">
    <property type="entry name" value="LYSOSOMAL ACID LIPASE-RELATED"/>
    <property type="match status" value="1"/>
</dbReference>
<sequence length="430" mass="48190">MLCYVLLLAFSVAASAQTSPNAQLVKELLQADPTPLHSDNIVQDALLDAPGLIRKYGYPVEVHNIVTADGYVVQAHRIPHGRDANNRPGPRPVVLLMHGLFCSSADFLVLGPGNALAYVLAEAGYDVWLSNARGNYYSRRHLFLDPDDREGLQFWKFSWDEIGNLDLPAIVNFIVVNTGQQKMHYIGYSQGTTTFLVLNSLRPEYNDRFISFQALAPSAFVENNENKLREIMVQFEDVLEVVAFNLGFGELMGGEGWRQIFTALGLTFCNDQSFLQPLCVAAILGTGEIENFNKTMLPVFVGHNPAGAALRQIVHYSQVLRFNRFARYNNANPLTNLAQYGSLTPPEYDLSKISVPAYLHYGKNDAQSDFRDVLLLGERLGNTVGVYPVERETFNHFDFIWGGDVRTQLYDKLVDLMRSAERALDRNSEV</sequence>
<gene>
    <name evidence="6" type="primary">LOC113402625</name>
</gene>
<keyword evidence="2" id="KW-0378">Hydrolase</keyword>
<keyword evidence="2" id="KW-0443">Lipid metabolism</keyword>
<keyword evidence="3" id="KW-0732">Signal</keyword>
<dbReference type="SUPFAM" id="SSF53474">
    <property type="entry name" value="alpha/beta-Hydrolases"/>
    <property type="match status" value="1"/>
</dbReference>
<accession>A0ABM4AZF3</accession>
<protein>
    <recommendedName>
        <fullName evidence="2">Lipase</fullName>
    </recommendedName>
</protein>
<evidence type="ECO:0000313" key="5">
    <source>
        <dbReference type="Proteomes" id="UP001652626"/>
    </source>
</evidence>
<dbReference type="InterPro" id="IPR025483">
    <property type="entry name" value="Lipase_euk"/>
</dbReference>